<dbReference type="InterPro" id="IPR021986">
    <property type="entry name" value="Spherulin4"/>
</dbReference>
<dbReference type="OrthoDB" id="5342184at2759"/>
<dbReference type="Pfam" id="PF12138">
    <property type="entry name" value="Spherulin4"/>
    <property type="match status" value="1"/>
</dbReference>
<feature type="transmembrane region" description="Helical" evidence="4">
    <location>
        <begin position="28"/>
        <end position="51"/>
    </location>
</feature>
<evidence type="ECO:0000256" key="3">
    <source>
        <dbReference type="SAM" id="MobiDB-lite"/>
    </source>
</evidence>
<dbReference type="STRING" id="252740.A0A423VA00"/>
<feature type="domain" description="Glycoside-hydrolase family GH114 TIM-barrel" evidence="5">
    <location>
        <begin position="83"/>
        <end position="326"/>
    </location>
</feature>
<dbReference type="InterPro" id="IPR017853">
    <property type="entry name" value="GH"/>
</dbReference>
<accession>A0A423VA00</accession>
<dbReference type="EMBL" id="LJZO01000077">
    <property type="protein sequence ID" value="ROV87713.1"/>
    <property type="molecule type" value="Genomic_DNA"/>
</dbReference>
<comment type="catalytic activity">
    <reaction evidence="1">
        <text>Hydrolysis of terminal, non-reducing alpha-D-galactose residues in alpha-D-galactosides, including galactose oligosaccharides, galactomannans and galactolipids.</text>
        <dbReference type="EC" id="3.2.1.22"/>
    </reaction>
</comment>
<dbReference type="PANTHER" id="PTHR35273">
    <property type="entry name" value="ALPHA-1,4 POLYGALACTOSAMINIDASE, PUTATIVE (AFU_ORTHOLOGUE AFUA_3G07890)-RELATED"/>
    <property type="match status" value="1"/>
</dbReference>
<sequence>MADHHQDANDKSEVLDVAPRRQWNWKKWALALAALVIVIALALGLGLGLGLRRGGGGGGGGSGTTPSSNGTNVNGTLSLNSPWQIVLSETLEDVDQMSPGNTSNPKIVVYDIDMFNHQNLTVVRALQKMNVTVICYFSAGSYEPYTPDAWKFKSDDKGKELVGWAGEYWLDLTSDNVRDIMTSRIKIAAEMGCNAIDPDNVDGYDNENGLGLTREDSVDFVRFLAQEASSRGMMTGLKNAASIIDDVIDVVHFSINEQCIQYDECNDFIAFPQNGKPVFHIEYPAGDDDSDVKVFSTNVLNKYCNPGTDYNEGFNTVIKYMDLGGWVEYCNGENYTTAGCINVMAALTPGPELSPSPMNNKPFILLPLYIYPAPTAWEPLYTAAASHPELDFLVVVNPGNGPGPGSLPDANYMEALTKLAGLQNVRILGYVHCSYGNRLLDEIVADVNAYRGWTQASARMEAGTEIVVDGIFIDEVPSSTEFVQYLATLSTAAKILLNRNFAANVPEKKDPDGTTTAKEADVNLSLPTSTANTPPPGTGSPSNSTAMVIYNPGVVIDPIFYQAADYVVAFENASGQWASPEVRQQFARLPQQLRERSIAVAHSAAGGAAEVGALGRGCAEMGCPGLFVTTQPGYTDWCPFWAEFVRDVARRTKV</sequence>
<name>A0A423VA00_CYTCH</name>
<evidence type="ECO:0000256" key="4">
    <source>
        <dbReference type="SAM" id="Phobius"/>
    </source>
</evidence>
<dbReference type="InterPro" id="IPR013785">
    <property type="entry name" value="Aldolase_TIM"/>
</dbReference>
<evidence type="ECO:0000259" key="5">
    <source>
        <dbReference type="Pfam" id="PF03537"/>
    </source>
</evidence>
<keyword evidence="4" id="KW-1133">Transmembrane helix</keyword>
<reference evidence="6 7" key="1">
    <citation type="submission" date="2015-09" db="EMBL/GenBank/DDBJ databases">
        <title>Host preference determinants of Valsa canker pathogens revealed by comparative genomics.</title>
        <authorList>
            <person name="Yin Z."/>
            <person name="Huang L."/>
        </authorList>
    </citation>
    <scope>NUCLEOTIDE SEQUENCE [LARGE SCALE GENOMIC DNA]</scope>
    <source>
        <strain evidence="6 7">YSFL</strain>
    </source>
</reference>
<dbReference type="GO" id="GO:0004557">
    <property type="term" value="F:alpha-galactosidase activity"/>
    <property type="evidence" value="ECO:0007669"/>
    <property type="project" value="UniProtKB-EC"/>
</dbReference>
<dbReference type="AlphaFoldDB" id="A0A423VA00"/>
<keyword evidence="4" id="KW-0472">Membrane</keyword>
<dbReference type="Proteomes" id="UP000284375">
    <property type="component" value="Unassembled WGS sequence"/>
</dbReference>
<dbReference type="Gene3D" id="3.20.20.70">
    <property type="entry name" value="Aldolase class I"/>
    <property type="match status" value="1"/>
</dbReference>
<dbReference type="SUPFAM" id="SSF51445">
    <property type="entry name" value="(Trans)glycosidases"/>
    <property type="match status" value="1"/>
</dbReference>
<dbReference type="PANTHER" id="PTHR35273:SF2">
    <property type="entry name" value="ALPHA-GALACTOSIDASE"/>
    <property type="match status" value="1"/>
</dbReference>
<evidence type="ECO:0000313" key="6">
    <source>
        <dbReference type="EMBL" id="ROV87713.1"/>
    </source>
</evidence>
<dbReference type="EC" id="3.2.1.22" evidence="2"/>
<dbReference type="InterPro" id="IPR004352">
    <property type="entry name" value="GH114_TIM-barrel"/>
</dbReference>
<evidence type="ECO:0000313" key="7">
    <source>
        <dbReference type="Proteomes" id="UP000284375"/>
    </source>
</evidence>
<keyword evidence="7" id="KW-1185">Reference proteome</keyword>
<evidence type="ECO:0000256" key="1">
    <source>
        <dbReference type="ARBA" id="ARBA00001255"/>
    </source>
</evidence>
<comment type="caution">
    <text evidence="6">The sequence shown here is derived from an EMBL/GenBank/DDBJ whole genome shotgun (WGS) entry which is preliminary data.</text>
</comment>
<keyword evidence="4" id="KW-0812">Transmembrane</keyword>
<dbReference type="Pfam" id="PF03537">
    <property type="entry name" value="Glyco_hydro_114"/>
    <property type="match status" value="1"/>
</dbReference>
<evidence type="ECO:0000256" key="2">
    <source>
        <dbReference type="ARBA" id="ARBA00012755"/>
    </source>
</evidence>
<protein>
    <recommendedName>
        <fullName evidence="2">alpha-galactosidase</fullName>
        <ecNumber evidence="2">3.2.1.22</ecNumber>
    </recommendedName>
</protein>
<organism evidence="6 7">
    <name type="scientific">Cytospora chrysosperma</name>
    <name type="common">Cytospora canker fungus</name>
    <name type="synonym">Sphaeria chrysosperma</name>
    <dbReference type="NCBI Taxonomy" id="252740"/>
    <lineage>
        <taxon>Eukaryota</taxon>
        <taxon>Fungi</taxon>
        <taxon>Dikarya</taxon>
        <taxon>Ascomycota</taxon>
        <taxon>Pezizomycotina</taxon>
        <taxon>Sordariomycetes</taxon>
        <taxon>Sordariomycetidae</taxon>
        <taxon>Diaporthales</taxon>
        <taxon>Cytosporaceae</taxon>
        <taxon>Cytospora</taxon>
    </lineage>
</organism>
<feature type="region of interest" description="Disordered" evidence="3">
    <location>
        <begin position="505"/>
        <end position="543"/>
    </location>
</feature>
<proteinExistence type="predicted"/>
<gene>
    <name evidence="6" type="ORF">VSDG_09739</name>
</gene>